<gene>
    <name evidence="1" type="ORF">CLI86_08215</name>
</gene>
<dbReference type="AlphaFoldDB" id="A0A2A6E793"/>
<proteinExistence type="predicted"/>
<dbReference type="Proteomes" id="UP000219259">
    <property type="component" value="Unassembled WGS sequence"/>
</dbReference>
<evidence type="ECO:0000313" key="1">
    <source>
        <dbReference type="EMBL" id="PDP43447.1"/>
    </source>
</evidence>
<evidence type="ECO:0000313" key="2">
    <source>
        <dbReference type="Proteomes" id="UP000219259"/>
    </source>
</evidence>
<name>A0A2A6E793_TANFO</name>
<comment type="caution">
    <text evidence="1">The sequence shown here is derived from an EMBL/GenBank/DDBJ whole genome shotgun (WGS) entry which is preliminary data.</text>
</comment>
<organism evidence="1 2">
    <name type="scientific">Tannerella forsythia</name>
    <name type="common">Bacteroides forsythus</name>
    <dbReference type="NCBI Taxonomy" id="28112"/>
    <lineage>
        <taxon>Bacteria</taxon>
        <taxon>Pseudomonadati</taxon>
        <taxon>Bacteroidota</taxon>
        <taxon>Bacteroidia</taxon>
        <taxon>Bacteroidales</taxon>
        <taxon>Tannerellaceae</taxon>
        <taxon>Tannerella</taxon>
    </lineage>
</organism>
<protein>
    <submittedName>
        <fullName evidence="1">Uncharacterized protein</fullName>
    </submittedName>
</protein>
<sequence length="92" mass="10350">MQVGKSGNSLRFGQPDFLSPRSLLRRLTARGPRTNAEGIPNPSFFATLTTLTTFFSYPKSFFSKSLWGIKNHLSLQRLSEEDKTFFPVYSGA</sequence>
<reference evidence="1 2" key="1">
    <citation type="submission" date="2017-09" db="EMBL/GenBank/DDBJ databases">
        <title>Phase variable restriction modification systems are present in the genome sequences of periodontal pathogens Prevotella intermedia, Tannerella forsythia and Porphyromonas gingivalis.</title>
        <authorList>
            <person name="Haigh R.D."/>
            <person name="Crawford L."/>
            <person name="Ralph J."/>
            <person name="Wanford J."/>
            <person name="Vartoukian S.R."/>
            <person name="Hijazib K."/>
            <person name="Wade W."/>
            <person name="Oggioni M.R."/>
        </authorList>
    </citation>
    <scope>NUCLEOTIDE SEQUENCE [LARGE SCALE GENOMIC DNA]</scope>
    <source>
        <strain evidence="1 2">WW11663</strain>
    </source>
</reference>
<dbReference type="EMBL" id="NSLJ01000019">
    <property type="protein sequence ID" value="PDP43447.1"/>
    <property type="molecule type" value="Genomic_DNA"/>
</dbReference>
<accession>A0A2A6E793</accession>